<evidence type="ECO:0000256" key="1">
    <source>
        <dbReference type="ARBA" id="ARBA00001947"/>
    </source>
</evidence>
<comment type="similarity">
    <text evidence="5">Belongs to the zinc-containing alcohol dehydrogenase family.</text>
</comment>
<keyword evidence="2 5" id="KW-0479">Metal-binding</keyword>
<reference evidence="8 9" key="1">
    <citation type="submission" date="2019-12" db="EMBL/GenBank/DDBJ databases">
        <title>Comparative genomics gives insights into the taxonomy of the Azoarcus-Aromatoleum group and reveals separate origins of nif in the plant-associated Azoarcus and non-plant-associated Aromatoleum sub-groups.</title>
        <authorList>
            <person name="Lafos M."/>
            <person name="Maluk M."/>
            <person name="Batista M."/>
            <person name="Junghare M."/>
            <person name="Carmona M."/>
            <person name="Faoro H."/>
            <person name="Cruz L.M."/>
            <person name="Battistoni F."/>
            <person name="De Souza E."/>
            <person name="Pedrosa F."/>
            <person name="Chen W.-M."/>
            <person name="Poole P.S."/>
            <person name="Dixon R.A."/>
            <person name="James E.K."/>
        </authorList>
    </citation>
    <scope>NUCLEOTIDE SEQUENCE [LARGE SCALE GENOMIC DNA]</scope>
    <source>
        <strain evidence="8 9">Td21</strain>
    </source>
</reference>
<keyword evidence="9" id="KW-1185">Reference proteome</keyword>
<dbReference type="Pfam" id="PF00107">
    <property type="entry name" value="ADH_zinc_N"/>
    <property type="match status" value="1"/>
</dbReference>
<keyword evidence="4" id="KW-0560">Oxidoreductase</keyword>
<dbReference type="PANTHER" id="PTHR42813">
    <property type="entry name" value="ZINC-TYPE ALCOHOL DEHYDROGENASE-LIKE"/>
    <property type="match status" value="1"/>
</dbReference>
<dbReference type="Gene3D" id="3.90.180.10">
    <property type="entry name" value="Medium-chain alcohol dehydrogenases, catalytic domain"/>
    <property type="match status" value="1"/>
</dbReference>
<dbReference type="PANTHER" id="PTHR42813:SF2">
    <property type="entry name" value="DEHYDROGENASE, ZINC-CONTAINING, PUTATIVE (AFU_ORTHOLOGUE AFUA_2G02810)-RELATED"/>
    <property type="match status" value="1"/>
</dbReference>
<dbReference type="RefSeq" id="WP_169254154.1">
    <property type="nucleotide sequence ID" value="NZ_WTVN01000001.1"/>
</dbReference>
<dbReference type="InterPro" id="IPR011032">
    <property type="entry name" value="GroES-like_sf"/>
</dbReference>
<keyword evidence="3 5" id="KW-0862">Zinc</keyword>
<dbReference type="InterPro" id="IPR013149">
    <property type="entry name" value="ADH-like_C"/>
</dbReference>
<evidence type="ECO:0000256" key="4">
    <source>
        <dbReference type="ARBA" id="ARBA00023002"/>
    </source>
</evidence>
<dbReference type="InterPro" id="IPR002328">
    <property type="entry name" value="ADH_Zn_CS"/>
</dbReference>
<name>A0ABX1PUU0_9RHOO</name>
<dbReference type="SUPFAM" id="SSF51735">
    <property type="entry name" value="NAD(P)-binding Rossmann-fold domains"/>
    <property type="match status" value="1"/>
</dbReference>
<protein>
    <submittedName>
        <fullName evidence="8">Alcohol dehydrogenase catalytic domain-containing protein</fullName>
    </submittedName>
</protein>
<comment type="cofactor">
    <cofactor evidence="1 5">
        <name>Zn(2+)</name>
        <dbReference type="ChEBI" id="CHEBI:29105"/>
    </cofactor>
</comment>
<dbReference type="EMBL" id="WTVN01000001">
    <property type="protein sequence ID" value="NMG42236.1"/>
    <property type="molecule type" value="Genomic_DNA"/>
</dbReference>
<comment type="caution">
    <text evidence="8">The sequence shown here is derived from an EMBL/GenBank/DDBJ whole genome shotgun (WGS) entry which is preliminary data.</text>
</comment>
<evidence type="ECO:0000256" key="5">
    <source>
        <dbReference type="RuleBase" id="RU361277"/>
    </source>
</evidence>
<evidence type="ECO:0000313" key="8">
    <source>
        <dbReference type="EMBL" id="NMG42236.1"/>
    </source>
</evidence>
<evidence type="ECO:0000313" key="9">
    <source>
        <dbReference type="Proteomes" id="UP000623795"/>
    </source>
</evidence>
<dbReference type="Gene3D" id="3.40.50.720">
    <property type="entry name" value="NAD(P)-binding Rossmann-like Domain"/>
    <property type="match status" value="1"/>
</dbReference>
<feature type="domain" description="Alcohol dehydrogenase-like C-terminal" evidence="6">
    <location>
        <begin position="182"/>
        <end position="307"/>
    </location>
</feature>
<dbReference type="Pfam" id="PF08240">
    <property type="entry name" value="ADH_N"/>
    <property type="match status" value="1"/>
</dbReference>
<organism evidence="8 9">
    <name type="scientific">Aromatoleum toluvorans</name>
    <dbReference type="NCBI Taxonomy" id="92002"/>
    <lineage>
        <taxon>Bacteria</taxon>
        <taxon>Pseudomonadati</taxon>
        <taxon>Pseudomonadota</taxon>
        <taxon>Betaproteobacteria</taxon>
        <taxon>Rhodocyclales</taxon>
        <taxon>Rhodocyclaceae</taxon>
        <taxon>Aromatoleum</taxon>
    </lineage>
</organism>
<gene>
    <name evidence="8" type="ORF">GPA22_00585</name>
</gene>
<dbReference type="Proteomes" id="UP000623795">
    <property type="component" value="Unassembled WGS sequence"/>
</dbReference>
<dbReference type="InterPro" id="IPR013154">
    <property type="entry name" value="ADH-like_N"/>
</dbReference>
<evidence type="ECO:0000259" key="7">
    <source>
        <dbReference type="Pfam" id="PF08240"/>
    </source>
</evidence>
<accession>A0ABX1PUU0</accession>
<evidence type="ECO:0000256" key="2">
    <source>
        <dbReference type="ARBA" id="ARBA00022723"/>
    </source>
</evidence>
<proteinExistence type="inferred from homology"/>
<dbReference type="PROSITE" id="PS00059">
    <property type="entry name" value="ADH_ZINC"/>
    <property type="match status" value="1"/>
</dbReference>
<evidence type="ECO:0000256" key="3">
    <source>
        <dbReference type="ARBA" id="ARBA00022833"/>
    </source>
</evidence>
<dbReference type="InterPro" id="IPR036291">
    <property type="entry name" value="NAD(P)-bd_dom_sf"/>
</dbReference>
<sequence>MKALCYAGPRTIHYETVADARLEDDDDIVVRMEACGICGSDLHIYHGQPFPGNETPCFSVGHEAIGEVMEAGKGVRRFKPGDRVMLSASVGCGACRNCLAGHVQACTSGPMRIYGIGRGLAGCQAEAIRVPAADCNAAPMPEGISVDQAIMLTDNLPTAWLGCINAKIHPGDTVAVVGLGSIGLMAVESAFVFGASRVFAIDPIAERRQIAASLGAIPLEPTTALAEIQEATSGQMAHSAIEAVGLDATIKLAIGLVAKCGTVSVVGAGISAISEFPFRELLIRNLDFRAGLCSAQEHWESLVPLIQQERLHPERFVTHAFALNQGEEAYRIFDARLDGALKIVMTP</sequence>
<dbReference type="SUPFAM" id="SSF50129">
    <property type="entry name" value="GroES-like"/>
    <property type="match status" value="1"/>
</dbReference>
<feature type="domain" description="Alcohol dehydrogenase-like N-terminal" evidence="7">
    <location>
        <begin position="25"/>
        <end position="137"/>
    </location>
</feature>
<evidence type="ECO:0000259" key="6">
    <source>
        <dbReference type="Pfam" id="PF00107"/>
    </source>
</evidence>